<gene>
    <name evidence="1" type="ORF">HNQ59_003320</name>
</gene>
<organism evidence="1 2">
    <name type="scientific">Chitinivorax tropicus</name>
    <dbReference type="NCBI Taxonomy" id="714531"/>
    <lineage>
        <taxon>Bacteria</taxon>
        <taxon>Pseudomonadati</taxon>
        <taxon>Pseudomonadota</taxon>
        <taxon>Betaproteobacteria</taxon>
        <taxon>Chitinivorax</taxon>
    </lineage>
</organism>
<dbReference type="SUPFAM" id="SSF158682">
    <property type="entry name" value="TerB-like"/>
    <property type="match status" value="1"/>
</dbReference>
<sequence>MTPLPQNSPEAMARILAMLMMADGNMDDRELELLEKLKLYDIIGLSRKQFIEVLHQYCDELEASAEQDGTIHLVDRARIDELLDTIDEPKKRLLLCAMVLDLSKADADFSEVEMAIFTHMLDHWHLTLEDLETAFAGE</sequence>
<proteinExistence type="predicted"/>
<accession>A0A840MTA6</accession>
<dbReference type="AlphaFoldDB" id="A0A840MTA6"/>
<evidence type="ECO:0000313" key="1">
    <source>
        <dbReference type="EMBL" id="MBB5020012.1"/>
    </source>
</evidence>
<name>A0A840MTA6_9PROT</name>
<comment type="caution">
    <text evidence="1">The sequence shown here is derived from an EMBL/GenBank/DDBJ whole genome shotgun (WGS) entry which is preliminary data.</text>
</comment>
<dbReference type="Proteomes" id="UP000575898">
    <property type="component" value="Unassembled WGS sequence"/>
</dbReference>
<evidence type="ECO:0000313" key="2">
    <source>
        <dbReference type="Proteomes" id="UP000575898"/>
    </source>
</evidence>
<reference evidence="1 2" key="1">
    <citation type="submission" date="2020-08" db="EMBL/GenBank/DDBJ databases">
        <title>Genomic Encyclopedia of Type Strains, Phase IV (KMG-IV): sequencing the most valuable type-strain genomes for metagenomic binning, comparative biology and taxonomic classification.</title>
        <authorList>
            <person name="Goeker M."/>
        </authorList>
    </citation>
    <scope>NUCLEOTIDE SEQUENCE [LARGE SCALE GENOMIC DNA]</scope>
    <source>
        <strain evidence="1 2">DSM 27165</strain>
    </source>
</reference>
<dbReference type="EMBL" id="JACHHY010000023">
    <property type="protein sequence ID" value="MBB5020012.1"/>
    <property type="molecule type" value="Genomic_DNA"/>
</dbReference>
<dbReference type="Gene3D" id="1.10.3680.10">
    <property type="entry name" value="TerB-like"/>
    <property type="match status" value="1"/>
</dbReference>
<protein>
    <submittedName>
        <fullName evidence="1">Putative tellurite resistance protein B-like protein</fullName>
    </submittedName>
</protein>
<dbReference type="InterPro" id="IPR029024">
    <property type="entry name" value="TerB-like"/>
</dbReference>
<dbReference type="RefSeq" id="WP_184041426.1">
    <property type="nucleotide sequence ID" value="NZ_JACHHY010000023.1"/>
</dbReference>
<keyword evidence="2" id="KW-1185">Reference proteome</keyword>